<accession>A0A0L0FDP3</accession>
<keyword evidence="2" id="KW-1185">Reference proteome</keyword>
<evidence type="ECO:0000313" key="1">
    <source>
        <dbReference type="EMBL" id="KNC74897.1"/>
    </source>
</evidence>
<evidence type="ECO:0000313" key="2">
    <source>
        <dbReference type="Proteomes" id="UP000054560"/>
    </source>
</evidence>
<protein>
    <submittedName>
        <fullName evidence="1">Uncharacterized protein</fullName>
    </submittedName>
</protein>
<proteinExistence type="predicted"/>
<organism evidence="1 2">
    <name type="scientific">Sphaeroforma arctica JP610</name>
    <dbReference type="NCBI Taxonomy" id="667725"/>
    <lineage>
        <taxon>Eukaryota</taxon>
        <taxon>Ichthyosporea</taxon>
        <taxon>Ichthyophonida</taxon>
        <taxon>Sphaeroforma</taxon>
    </lineage>
</organism>
<dbReference type="AlphaFoldDB" id="A0A0L0FDP3"/>
<reference evidence="1 2" key="1">
    <citation type="submission" date="2011-02" db="EMBL/GenBank/DDBJ databases">
        <title>The Genome Sequence of Sphaeroforma arctica JP610.</title>
        <authorList>
            <consortium name="The Broad Institute Genome Sequencing Platform"/>
            <person name="Russ C."/>
            <person name="Cuomo C."/>
            <person name="Young S.K."/>
            <person name="Zeng Q."/>
            <person name="Gargeya S."/>
            <person name="Alvarado L."/>
            <person name="Berlin A."/>
            <person name="Chapman S.B."/>
            <person name="Chen Z."/>
            <person name="Freedman E."/>
            <person name="Gellesch M."/>
            <person name="Goldberg J."/>
            <person name="Griggs A."/>
            <person name="Gujja S."/>
            <person name="Heilman E."/>
            <person name="Heiman D."/>
            <person name="Howarth C."/>
            <person name="Mehta T."/>
            <person name="Neiman D."/>
            <person name="Pearson M."/>
            <person name="Roberts A."/>
            <person name="Saif S."/>
            <person name="Shea T."/>
            <person name="Shenoy N."/>
            <person name="Sisk P."/>
            <person name="Stolte C."/>
            <person name="Sykes S."/>
            <person name="White J."/>
            <person name="Yandava C."/>
            <person name="Burger G."/>
            <person name="Gray M.W."/>
            <person name="Holland P.W.H."/>
            <person name="King N."/>
            <person name="Lang F.B.F."/>
            <person name="Roger A.J."/>
            <person name="Ruiz-Trillo I."/>
            <person name="Haas B."/>
            <person name="Nusbaum C."/>
            <person name="Birren B."/>
        </authorList>
    </citation>
    <scope>NUCLEOTIDE SEQUENCE [LARGE SCALE GENOMIC DNA]</scope>
    <source>
        <strain evidence="1 2">JP610</strain>
    </source>
</reference>
<dbReference type="GeneID" id="25913071"/>
<sequence length="153" mass="17340">MKDQLFLEGFLQDDMADSNSIQLLQNLISPVNPGSLRESIARADNSGKNMKEFFAMGVVWISRIVMGWSTNLTLFYLGTVKSNETFKDEDAFINAVYAHAQRMRKAVFAADLKTKLDDPNDIKRGQMQNFLLSGRMDSLSTIMSKYPRFPESV</sequence>
<gene>
    <name evidence="1" type="ORF">SARC_12567</name>
</gene>
<dbReference type="Proteomes" id="UP000054560">
    <property type="component" value="Unassembled WGS sequence"/>
</dbReference>
<name>A0A0L0FDP3_9EUKA</name>
<dbReference type="RefSeq" id="XP_014148799.1">
    <property type="nucleotide sequence ID" value="XM_014293324.1"/>
</dbReference>
<dbReference type="EMBL" id="KQ243999">
    <property type="protein sequence ID" value="KNC74897.1"/>
    <property type="molecule type" value="Genomic_DNA"/>
</dbReference>